<dbReference type="InterPro" id="IPR032601">
    <property type="entry name" value="DUF4900"/>
</dbReference>
<accession>A0A2K3UYC3</accession>
<dbReference type="RefSeq" id="WP_103311970.1">
    <property type="nucleotide sequence ID" value="NZ_PPPD01000001.1"/>
</dbReference>
<dbReference type="EMBL" id="PPPD01000001">
    <property type="protein sequence ID" value="PNY81527.1"/>
    <property type="molecule type" value="Genomic_DNA"/>
</dbReference>
<keyword evidence="1" id="KW-0812">Transmembrane</keyword>
<proteinExistence type="predicted"/>
<reference evidence="2 3" key="1">
    <citation type="submission" date="2018-01" db="EMBL/GenBank/DDBJ databases">
        <title>Deinococcus koreensis sp. nov., a radiation-resistant bacterium isolated from river water.</title>
        <authorList>
            <person name="Choi A."/>
        </authorList>
    </citation>
    <scope>NUCLEOTIDE SEQUENCE [LARGE SCALE GENOMIC DNA]</scope>
    <source>
        <strain evidence="2 3">SJW1-2</strain>
    </source>
</reference>
<dbReference type="Proteomes" id="UP000236379">
    <property type="component" value="Unassembled WGS sequence"/>
</dbReference>
<protein>
    <recommendedName>
        <fullName evidence="4">DUF4900 domain-containing protein</fullName>
    </recommendedName>
</protein>
<dbReference type="Pfam" id="PF16241">
    <property type="entry name" value="DUF4900"/>
    <property type="match status" value="1"/>
</dbReference>
<gene>
    <name evidence="2" type="ORF">CVO96_09175</name>
</gene>
<evidence type="ECO:0000256" key="1">
    <source>
        <dbReference type="SAM" id="Phobius"/>
    </source>
</evidence>
<dbReference type="OrthoDB" id="59374at2"/>
<keyword evidence="1" id="KW-0472">Membrane</keyword>
<name>A0A2K3UYC3_9DEIO</name>
<feature type="transmembrane region" description="Helical" evidence="1">
    <location>
        <begin position="12"/>
        <end position="35"/>
    </location>
</feature>
<dbReference type="AlphaFoldDB" id="A0A2K3UYC3"/>
<sequence>MKRSLATEGATLVYTSLLVMMLVAMTLVVTSQIALRSRSSSQEQNQLLVAQYAAEAGIARGQNQLAQVQKALGAIALPHPTSETALRSYVASFCGVSVGSVPAFSKVALAQPLKLCSAGPGSTTGTLLAGLMPAAAMPAGWTAATWTQLFGTGYALPEGTVNGASVNVKNRLVAVDVLQTDISELQLRMRVGSVQSTGVSSPARRVLNASSDGLFVLTFSRPSFATYAQFRNHTTSATTGGALYFSDGEEFRGPVHTNETLRLSGNPKFYGELTTAGAAVDYQGLPCTKTVLDAGTCASVFPEGGKPTYNTGVIPLPTNSNNQMRAALGLSDTTNTNAVTSTELNSALGVSTVGTGVYMSKPGTPNTLFGGLYVQGDAKITLSTTGNNPTRQIIEISQTVGGVVQLTKLQEGASGNWTRRIYNGATMTSNTPMQGSFNGVIYVNGSVDLYGDNTTAPDIGENSALNISLSNGDMKLKNSVTYSQDPTLNPDALNVLGLFNSTGTILLDGPSNQDMNVNATILASANGKGFGTVNASSSRGSPKPNVNLIGGVVEDQSQTVSAGSGGYNRKYKYDPRFSDGYGPPYFPTQQKWESNADAFFDTGVLKQGR</sequence>
<evidence type="ECO:0000313" key="2">
    <source>
        <dbReference type="EMBL" id="PNY81527.1"/>
    </source>
</evidence>
<evidence type="ECO:0008006" key="4">
    <source>
        <dbReference type="Google" id="ProtNLM"/>
    </source>
</evidence>
<organism evidence="2 3">
    <name type="scientific">Deinococcus koreensis</name>
    <dbReference type="NCBI Taxonomy" id="2054903"/>
    <lineage>
        <taxon>Bacteria</taxon>
        <taxon>Thermotogati</taxon>
        <taxon>Deinococcota</taxon>
        <taxon>Deinococci</taxon>
        <taxon>Deinococcales</taxon>
        <taxon>Deinococcaceae</taxon>
        <taxon>Deinococcus</taxon>
    </lineage>
</organism>
<comment type="caution">
    <text evidence="2">The sequence shown here is derived from an EMBL/GenBank/DDBJ whole genome shotgun (WGS) entry which is preliminary data.</text>
</comment>
<evidence type="ECO:0000313" key="3">
    <source>
        <dbReference type="Proteomes" id="UP000236379"/>
    </source>
</evidence>
<keyword evidence="1" id="KW-1133">Transmembrane helix</keyword>
<keyword evidence="3" id="KW-1185">Reference proteome</keyword>